<proteinExistence type="predicted"/>
<comment type="caution">
    <text evidence="2">The sequence shown here is derived from an EMBL/GenBank/DDBJ whole genome shotgun (WGS) entry which is preliminary data.</text>
</comment>
<dbReference type="Proteomes" id="UP000683360">
    <property type="component" value="Unassembled WGS sequence"/>
</dbReference>
<reference evidence="2" key="1">
    <citation type="submission" date="2021-03" db="EMBL/GenBank/DDBJ databases">
        <authorList>
            <person name="Bekaert M."/>
        </authorList>
    </citation>
    <scope>NUCLEOTIDE SEQUENCE</scope>
</reference>
<dbReference type="EMBL" id="CAJPWZ010001686">
    <property type="protein sequence ID" value="CAG2221659.1"/>
    <property type="molecule type" value="Genomic_DNA"/>
</dbReference>
<dbReference type="OrthoDB" id="6155296at2759"/>
<accession>A0A8S3SKL5</accession>
<evidence type="ECO:0000313" key="3">
    <source>
        <dbReference type="Proteomes" id="UP000683360"/>
    </source>
</evidence>
<keyword evidence="3" id="KW-1185">Reference proteome</keyword>
<evidence type="ECO:0000313" key="2">
    <source>
        <dbReference type="EMBL" id="CAG2221659.1"/>
    </source>
</evidence>
<feature type="region of interest" description="Disordered" evidence="1">
    <location>
        <begin position="1"/>
        <end position="36"/>
    </location>
</feature>
<protein>
    <submittedName>
        <fullName evidence="2">Uncharacterized protein</fullName>
    </submittedName>
</protein>
<dbReference type="AlphaFoldDB" id="A0A8S3SKL5"/>
<sequence>MDNQQHNLEGTRSERLKGRLNEEYKQKHEGVKTSAREDKRKWYNMMAKDAEKEAENGRSKELYNITKILTGERKRQHAGVKSKEGELNSERNDILKRWVFHFSEVLNRHDPLNPISENDVDMAEIIIDEIDLGEWTKDEVKRALKKTQNMKSTGIDCVTPELIKVDIDFTAEKMAEIFNSL</sequence>
<feature type="compositionally biased region" description="Basic and acidic residues" evidence="1">
    <location>
        <begin position="9"/>
        <end position="36"/>
    </location>
</feature>
<evidence type="ECO:0000256" key="1">
    <source>
        <dbReference type="SAM" id="MobiDB-lite"/>
    </source>
</evidence>
<organism evidence="2 3">
    <name type="scientific">Mytilus edulis</name>
    <name type="common">Blue mussel</name>
    <dbReference type="NCBI Taxonomy" id="6550"/>
    <lineage>
        <taxon>Eukaryota</taxon>
        <taxon>Metazoa</taxon>
        <taxon>Spiralia</taxon>
        <taxon>Lophotrochozoa</taxon>
        <taxon>Mollusca</taxon>
        <taxon>Bivalvia</taxon>
        <taxon>Autobranchia</taxon>
        <taxon>Pteriomorphia</taxon>
        <taxon>Mytilida</taxon>
        <taxon>Mytiloidea</taxon>
        <taxon>Mytilidae</taxon>
        <taxon>Mytilinae</taxon>
        <taxon>Mytilus</taxon>
    </lineage>
</organism>
<name>A0A8S3SKL5_MYTED</name>
<gene>
    <name evidence="2" type="ORF">MEDL_35046</name>
</gene>